<keyword evidence="10" id="KW-0573">Peptidoglycan synthesis</keyword>
<dbReference type="PANTHER" id="PTHR21581:SF6">
    <property type="entry name" value="TRAFFICKING PROTEIN PARTICLE COMPLEX SUBUNIT 12"/>
    <property type="match status" value="1"/>
</dbReference>
<dbReference type="InterPro" id="IPR001967">
    <property type="entry name" value="Peptidase_S11_N"/>
</dbReference>
<reference evidence="17" key="1">
    <citation type="submission" date="2011-05" db="EMBL/GenBank/DDBJ databases">
        <title>Complete sequence of Thermoanaerobacterium xylanolyticum LX-11.</title>
        <authorList>
            <consortium name="US DOE Joint Genome Institute"/>
            <person name="Lucas S."/>
            <person name="Han J."/>
            <person name="Lapidus A."/>
            <person name="Cheng J.-F."/>
            <person name="Goodwin L."/>
            <person name="Pitluck S."/>
            <person name="Peters L."/>
            <person name="Mikhailova N."/>
            <person name="Lu M."/>
            <person name="Han C."/>
            <person name="Tapia R."/>
            <person name="Land M."/>
            <person name="Hauser L."/>
            <person name="Kyrpides N."/>
            <person name="Ivanova N."/>
            <person name="Pagani I."/>
            <person name="Hemme C."/>
            <person name="Woyke T."/>
        </authorList>
    </citation>
    <scope>NUCLEOTIDE SEQUENCE</scope>
    <source>
        <strain evidence="17">LX-11</strain>
    </source>
</reference>
<feature type="active site" description="Acyl-ester intermediate" evidence="13">
    <location>
        <position position="60"/>
    </location>
</feature>
<dbReference type="GO" id="GO:0008360">
    <property type="term" value="P:regulation of cell shape"/>
    <property type="evidence" value="ECO:0007669"/>
    <property type="project" value="UniProtKB-KW"/>
</dbReference>
<evidence type="ECO:0000256" key="12">
    <source>
        <dbReference type="ARBA" id="ARBA00034000"/>
    </source>
</evidence>
<dbReference type="STRING" id="858215.Thexy_1206"/>
<keyword evidence="11" id="KW-0961">Cell wall biogenesis/degradation</keyword>
<dbReference type="MEROPS" id="S11.005"/>
<sequence length="384" mass="42520">MLKKTLLFTLIFVLICSVLLENFAYADNFNLKSKSAILMDANTGKVLYEKNSHEELPPASVTKVMTMLLVIEALDSGKIKTTDKVVTSEHAYDMGGTQIYLEVGEEMTVDDLLKSVAMNSANDASVALAEYISGSEEKFVEEMNKRAKELGAKNTNFKNASGLPEDGHYTSVYDMALISRELVKHKNVFKYLTDKIDSVRNGKFSLANTNKLLWNYQGADGIKTGSTSEALYCLSATAKRGDTRFIAVVFGAPDSATRFKEASKLLDYGFANFETKKVVEAGKVYGNIKVLKGQQDYVNAISQNDEYILLKKGESKNIKQIVSLNKYVDAPVKAGSEIGTVKIYDGNNLIKTVSLIADKSVKRTNLINTFEKIYKSWVKNTKSL</sequence>
<dbReference type="GO" id="GO:0009252">
    <property type="term" value="P:peptidoglycan biosynthetic process"/>
    <property type="evidence" value="ECO:0007669"/>
    <property type="project" value="UniProtKB-UniPathway"/>
</dbReference>
<evidence type="ECO:0000256" key="5">
    <source>
        <dbReference type="ARBA" id="ARBA00022645"/>
    </source>
</evidence>
<dbReference type="InterPro" id="IPR018044">
    <property type="entry name" value="Peptidase_S11"/>
</dbReference>
<dbReference type="PANTHER" id="PTHR21581">
    <property type="entry name" value="D-ALANYL-D-ALANINE CARBOXYPEPTIDASE"/>
    <property type="match status" value="1"/>
</dbReference>
<evidence type="ECO:0000256" key="9">
    <source>
        <dbReference type="ARBA" id="ARBA00022960"/>
    </source>
</evidence>
<dbReference type="SMART" id="SM00936">
    <property type="entry name" value="PBP5_C"/>
    <property type="match status" value="1"/>
</dbReference>
<gene>
    <name evidence="17" type="ordered locus">Thexy_1206</name>
</gene>
<keyword evidence="8 17" id="KW-0378">Hydrolase</keyword>
<evidence type="ECO:0000256" key="6">
    <source>
        <dbReference type="ARBA" id="ARBA00022670"/>
    </source>
</evidence>
<dbReference type="InterPro" id="IPR012907">
    <property type="entry name" value="Peptidase_S11_C"/>
</dbReference>
<feature type="domain" description="Peptidase S11 D-Ala-D-Ala carboxypeptidase A C-terminal" evidence="16">
    <location>
        <begin position="273"/>
        <end position="363"/>
    </location>
</feature>
<proteinExistence type="inferred from homology"/>
<dbReference type="AlphaFoldDB" id="F6BLJ2"/>
<feature type="active site" evidence="13">
    <location>
        <position position="120"/>
    </location>
</feature>
<dbReference type="GO" id="GO:0006508">
    <property type="term" value="P:proteolysis"/>
    <property type="evidence" value="ECO:0007669"/>
    <property type="project" value="UniProtKB-KW"/>
</dbReference>
<evidence type="ECO:0000256" key="7">
    <source>
        <dbReference type="ARBA" id="ARBA00022729"/>
    </source>
</evidence>
<dbReference type="KEGG" id="txy:Thexy_1206"/>
<keyword evidence="7" id="KW-0732">Signal</keyword>
<dbReference type="Pfam" id="PF00768">
    <property type="entry name" value="Peptidase_S11"/>
    <property type="match status" value="1"/>
</dbReference>
<feature type="binding site" evidence="14">
    <location>
        <position position="223"/>
    </location>
    <ligand>
        <name>substrate</name>
    </ligand>
</feature>
<dbReference type="Gene3D" id="3.40.710.10">
    <property type="entry name" value="DD-peptidase/beta-lactamase superfamily"/>
    <property type="match status" value="1"/>
</dbReference>
<comment type="pathway">
    <text evidence="2">Cell wall biogenesis; peptidoglycan biosynthesis.</text>
</comment>
<dbReference type="RefSeq" id="WP_013787981.1">
    <property type="nucleotide sequence ID" value="NC_015555.1"/>
</dbReference>
<dbReference type="SUPFAM" id="SSF69189">
    <property type="entry name" value="Penicillin-binding protein associated domain"/>
    <property type="match status" value="1"/>
</dbReference>
<dbReference type="Gene3D" id="2.60.410.10">
    <property type="entry name" value="D-Ala-D-Ala carboxypeptidase, C-terminal domain"/>
    <property type="match status" value="1"/>
</dbReference>
<dbReference type="InterPro" id="IPR015956">
    <property type="entry name" value="Peniciliin-bd_prot_C_sf"/>
</dbReference>
<evidence type="ECO:0000313" key="18">
    <source>
        <dbReference type="Proteomes" id="UP000007239"/>
    </source>
</evidence>
<dbReference type="SUPFAM" id="SSF56601">
    <property type="entry name" value="beta-lactamase/transpeptidase-like"/>
    <property type="match status" value="1"/>
</dbReference>
<feature type="active site" description="Proton acceptor" evidence="13">
    <location>
        <position position="63"/>
    </location>
</feature>
<dbReference type="GO" id="GO:0071555">
    <property type="term" value="P:cell wall organization"/>
    <property type="evidence" value="ECO:0007669"/>
    <property type="project" value="UniProtKB-KW"/>
</dbReference>
<keyword evidence="5 17" id="KW-0121">Carboxypeptidase</keyword>
<dbReference type="EC" id="3.4.16.4" evidence="4"/>
<dbReference type="EMBL" id="CP002739">
    <property type="protein sequence ID" value="AEF17239.1"/>
    <property type="molecule type" value="Genomic_DNA"/>
</dbReference>
<evidence type="ECO:0000256" key="1">
    <source>
        <dbReference type="ARBA" id="ARBA00003217"/>
    </source>
</evidence>
<evidence type="ECO:0000313" key="17">
    <source>
        <dbReference type="EMBL" id="AEF17239.1"/>
    </source>
</evidence>
<dbReference type="PRINTS" id="PR00725">
    <property type="entry name" value="DADACBPTASE1"/>
</dbReference>
<keyword evidence="18" id="KW-1185">Reference proteome</keyword>
<comment type="function">
    <text evidence="1">Removes C-terminal D-alanyl residues from sugar-peptide cell wall precursors.</text>
</comment>
<keyword evidence="6" id="KW-0645">Protease</keyword>
<dbReference type="eggNOG" id="COG1686">
    <property type="taxonomic scope" value="Bacteria"/>
</dbReference>
<dbReference type="InterPro" id="IPR037167">
    <property type="entry name" value="Peptidase_S11_C_sf"/>
</dbReference>
<evidence type="ECO:0000256" key="14">
    <source>
        <dbReference type="PIRSR" id="PIRSR618044-2"/>
    </source>
</evidence>
<dbReference type="GO" id="GO:0009002">
    <property type="term" value="F:serine-type D-Ala-D-Ala carboxypeptidase activity"/>
    <property type="evidence" value="ECO:0007669"/>
    <property type="project" value="UniProtKB-EC"/>
</dbReference>
<evidence type="ECO:0000259" key="16">
    <source>
        <dbReference type="SMART" id="SM00936"/>
    </source>
</evidence>
<keyword evidence="9" id="KW-0133">Cell shape</keyword>
<evidence type="ECO:0000256" key="15">
    <source>
        <dbReference type="RuleBase" id="RU004016"/>
    </source>
</evidence>
<comment type="similarity">
    <text evidence="3 15">Belongs to the peptidase S11 family.</text>
</comment>
<comment type="catalytic activity">
    <reaction evidence="12">
        <text>Preferential cleavage: (Ac)2-L-Lys-D-Ala-|-D-Ala. Also transpeptidation of peptidyl-alanyl moieties that are N-acyl substituents of D-alanine.</text>
        <dbReference type="EC" id="3.4.16.4"/>
    </reaction>
</comment>
<evidence type="ECO:0000256" key="4">
    <source>
        <dbReference type="ARBA" id="ARBA00012448"/>
    </source>
</evidence>
<dbReference type="UniPathway" id="UPA00219"/>
<organism evidence="17 18">
    <name type="scientific">Thermoanaerobacterium xylanolyticum (strain ATCC 49914 / DSM 7097 / LX-11)</name>
    <dbReference type="NCBI Taxonomy" id="858215"/>
    <lineage>
        <taxon>Bacteria</taxon>
        <taxon>Bacillati</taxon>
        <taxon>Bacillota</taxon>
        <taxon>Clostridia</taxon>
        <taxon>Thermoanaerobacterales</taxon>
        <taxon>Thermoanaerobacteraceae</taxon>
        <taxon>Thermoanaerobacterium</taxon>
    </lineage>
</organism>
<accession>F6BLJ2</accession>
<name>F6BLJ2_THEXL</name>
<evidence type="ECO:0000256" key="10">
    <source>
        <dbReference type="ARBA" id="ARBA00022984"/>
    </source>
</evidence>
<evidence type="ECO:0000256" key="3">
    <source>
        <dbReference type="ARBA" id="ARBA00007164"/>
    </source>
</evidence>
<evidence type="ECO:0000256" key="11">
    <source>
        <dbReference type="ARBA" id="ARBA00023316"/>
    </source>
</evidence>
<evidence type="ECO:0000256" key="2">
    <source>
        <dbReference type="ARBA" id="ARBA00004752"/>
    </source>
</evidence>
<dbReference type="HOGENOM" id="CLU_027070_8_0_9"/>
<dbReference type="InterPro" id="IPR012338">
    <property type="entry name" value="Beta-lactam/transpept-like"/>
</dbReference>
<evidence type="ECO:0000256" key="13">
    <source>
        <dbReference type="PIRSR" id="PIRSR618044-1"/>
    </source>
</evidence>
<evidence type="ECO:0000256" key="8">
    <source>
        <dbReference type="ARBA" id="ARBA00022801"/>
    </source>
</evidence>
<protein>
    <recommendedName>
        <fullName evidence="4">serine-type D-Ala-D-Ala carboxypeptidase</fullName>
        <ecNumber evidence="4">3.4.16.4</ecNumber>
    </recommendedName>
</protein>
<dbReference type="Proteomes" id="UP000007239">
    <property type="component" value="Chromosome"/>
</dbReference>
<dbReference type="Pfam" id="PF07943">
    <property type="entry name" value="PBP5_C"/>
    <property type="match status" value="1"/>
</dbReference>